<name>A0A521AAD3_9BACT</name>
<dbReference type="EMBL" id="FXTM01000001">
    <property type="protein sequence ID" value="SMO31759.1"/>
    <property type="molecule type" value="Genomic_DNA"/>
</dbReference>
<proteinExistence type="predicted"/>
<evidence type="ECO:0000313" key="2">
    <source>
        <dbReference type="Proteomes" id="UP000317315"/>
    </source>
</evidence>
<accession>A0A521AAD3</accession>
<gene>
    <name evidence="1" type="ORF">SAMN06269117_1014</name>
</gene>
<protein>
    <submittedName>
        <fullName evidence="1">Uncharacterized protein</fullName>
    </submittedName>
</protein>
<dbReference type="AlphaFoldDB" id="A0A521AAD3"/>
<organism evidence="1 2">
    <name type="scientific">Balnearium lithotrophicum</name>
    <dbReference type="NCBI Taxonomy" id="223788"/>
    <lineage>
        <taxon>Bacteria</taxon>
        <taxon>Pseudomonadati</taxon>
        <taxon>Aquificota</taxon>
        <taxon>Aquificia</taxon>
        <taxon>Desulfurobacteriales</taxon>
        <taxon>Desulfurobacteriaceae</taxon>
        <taxon>Balnearium</taxon>
    </lineage>
</organism>
<evidence type="ECO:0000313" key="1">
    <source>
        <dbReference type="EMBL" id="SMO31759.1"/>
    </source>
</evidence>
<dbReference type="OrthoDB" id="13748at2"/>
<sequence>MKEEVFVITFNSALTIPFKIAEVFGKFESTDFSIKIDIVNKKDFIKFLNLSKYSVVIADKDTANKLVELLPNWYRICKVAEGKNDTYYLLAKKKFILNKKEFSYLIKSWNFGVDELKDPAVLKMMEIKDLNLKFFHCKG</sequence>
<keyword evidence="2" id="KW-1185">Reference proteome</keyword>
<dbReference type="Proteomes" id="UP000317315">
    <property type="component" value="Unassembled WGS sequence"/>
</dbReference>
<reference evidence="1 2" key="1">
    <citation type="submission" date="2017-05" db="EMBL/GenBank/DDBJ databases">
        <authorList>
            <person name="Varghese N."/>
            <person name="Submissions S."/>
        </authorList>
    </citation>
    <scope>NUCLEOTIDE SEQUENCE [LARGE SCALE GENOMIC DNA]</scope>
    <source>
        <strain evidence="1 2">DSM 16304</strain>
    </source>
</reference>